<dbReference type="PANTHER" id="PTHR43806:SF65">
    <property type="entry name" value="SERINE PROTEASE APRX"/>
    <property type="match status" value="1"/>
</dbReference>
<evidence type="ECO:0000256" key="4">
    <source>
        <dbReference type="ARBA" id="ARBA00022825"/>
    </source>
</evidence>
<keyword evidence="3 5" id="KW-0378">Hydrolase</keyword>
<keyword evidence="2 5" id="KW-0645">Protease</keyword>
<dbReference type="InterPro" id="IPR023828">
    <property type="entry name" value="Peptidase_S8_Ser-AS"/>
</dbReference>
<dbReference type="PROSITE" id="PS00137">
    <property type="entry name" value="SUBTILASE_HIS"/>
    <property type="match status" value="1"/>
</dbReference>
<proteinExistence type="inferred from homology"/>
<dbReference type="EC" id="3.4.-.-" evidence="8"/>
<evidence type="ECO:0000256" key="3">
    <source>
        <dbReference type="ARBA" id="ARBA00022801"/>
    </source>
</evidence>
<keyword evidence="9" id="KW-1185">Reference proteome</keyword>
<organism evidence="8 9">
    <name type="scientific">Defluviitalea saccharophila</name>
    <dbReference type="NCBI Taxonomy" id="879970"/>
    <lineage>
        <taxon>Bacteria</taxon>
        <taxon>Bacillati</taxon>
        <taxon>Bacillota</taxon>
        <taxon>Clostridia</taxon>
        <taxon>Lachnospirales</taxon>
        <taxon>Defluviitaleaceae</taxon>
        <taxon>Defluviitalea</taxon>
    </lineage>
</organism>
<comment type="similarity">
    <text evidence="1 5 6">Belongs to the peptidase S8 family.</text>
</comment>
<dbReference type="RefSeq" id="WP_341878309.1">
    <property type="nucleotide sequence ID" value="NZ_CP121687.1"/>
</dbReference>
<dbReference type="Gene3D" id="3.40.50.200">
    <property type="entry name" value="Peptidase S8/S53 domain"/>
    <property type="match status" value="1"/>
</dbReference>
<dbReference type="PANTHER" id="PTHR43806">
    <property type="entry name" value="PEPTIDASE S8"/>
    <property type="match status" value="1"/>
</dbReference>
<dbReference type="EMBL" id="CP121687">
    <property type="protein sequence ID" value="WZL71360.1"/>
    <property type="molecule type" value="Genomic_DNA"/>
</dbReference>
<dbReference type="InterPro" id="IPR000209">
    <property type="entry name" value="Peptidase_S8/S53_dom"/>
</dbReference>
<evidence type="ECO:0000256" key="5">
    <source>
        <dbReference type="PROSITE-ProRule" id="PRU01240"/>
    </source>
</evidence>
<evidence type="ECO:0000256" key="2">
    <source>
        <dbReference type="ARBA" id="ARBA00022670"/>
    </source>
</evidence>
<dbReference type="InterPro" id="IPR036852">
    <property type="entry name" value="Peptidase_S8/S53_dom_sf"/>
</dbReference>
<dbReference type="PRINTS" id="PR00723">
    <property type="entry name" value="SUBTILISIN"/>
</dbReference>
<dbReference type="GO" id="GO:0016787">
    <property type="term" value="F:hydrolase activity"/>
    <property type="evidence" value="ECO:0007669"/>
    <property type="project" value="UniProtKB-KW"/>
</dbReference>
<sequence>MDIARQVIHADWVHQRGYSGRGIGVAVLDSGIYPHEDFMYPRSRIIAFKDFVNGYEKPYDDNGHGTHVAGIIGGDGTKSNGQYKGIAPSCNLIGIKILDEKGSGSTSNVLAGIQWMIDNKDRYNIRVANLSIGSPDREGENDPLVKAVNAAWDAGIVTLVAAGNDGPRMQSITSPGVSRKIITVGASDDQKTVNIHGDTISDYSGRGPTRACIKKPDVVAPGSDIMSCASDTKYIPKDEKDPTTPLTTYYVKKSGTSMATPMVSGALALFLERHPYVTPNDIKLRLKSCTNDLKFPQEQQGWGLIDVQKLIGEEGIYRRRY</sequence>
<reference evidence="8 9" key="1">
    <citation type="submission" date="2023-03" db="EMBL/GenBank/DDBJ databases">
        <title>Novel Species.</title>
        <authorList>
            <person name="Ma S."/>
        </authorList>
    </citation>
    <scope>NUCLEOTIDE SEQUENCE [LARGE SCALE GENOMIC DNA]</scope>
    <source>
        <strain evidence="8 9">LIND6LT2</strain>
    </source>
</reference>
<dbReference type="Pfam" id="PF00082">
    <property type="entry name" value="Peptidase_S8"/>
    <property type="match status" value="1"/>
</dbReference>
<dbReference type="SUPFAM" id="SSF52743">
    <property type="entry name" value="Subtilisin-like"/>
    <property type="match status" value="1"/>
</dbReference>
<feature type="domain" description="Peptidase S8/S53" evidence="7">
    <location>
        <begin position="20"/>
        <end position="303"/>
    </location>
</feature>
<dbReference type="PROSITE" id="PS00138">
    <property type="entry name" value="SUBTILASE_SER"/>
    <property type="match status" value="1"/>
</dbReference>
<gene>
    <name evidence="8" type="ORF">QBE51_06970</name>
</gene>
<dbReference type="InterPro" id="IPR022398">
    <property type="entry name" value="Peptidase_S8_His-AS"/>
</dbReference>
<evidence type="ECO:0000256" key="1">
    <source>
        <dbReference type="ARBA" id="ARBA00011073"/>
    </source>
</evidence>
<dbReference type="InterPro" id="IPR015500">
    <property type="entry name" value="Peptidase_S8_subtilisin-rel"/>
</dbReference>
<evidence type="ECO:0000313" key="8">
    <source>
        <dbReference type="EMBL" id="WZL71360.1"/>
    </source>
</evidence>
<keyword evidence="4 5" id="KW-0720">Serine protease</keyword>
<feature type="active site" description="Charge relay system" evidence="5">
    <location>
        <position position="257"/>
    </location>
</feature>
<evidence type="ECO:0000313" key="9">
    <source>
        <dbReference type="Proteomes" id="UP001486565"/>
    </source>
</evidence>
<dbReference type="InterPro" id="IPR023827">
    <property type="entry name" value="Peptidase_S8_Asp-AS"/>
</dbReference>
<protein>
    <submittedName>
        <fullName evidence="8">S8 family peptidase</fullName>
        <ecNumber evidence="8">3.4.-.-</ecNumber>
    </submittedName>
</protein>
<dbReference type="CDD" id="cd07487">
    <property type="entry name" value="Peptidases_S8_1"/>
    <property type="match status" value="1"/>
</dbReference>
<feature type="active site" description="Charge relay system" evidence="5">
    <location>
        <position position="64"/>
    </location>
</feature>
<accession>A0ABZ2Y830</accession>
<feature type="active site" description="Charge relay system" evidence="5">
    <location>
        <position position="29"/>
    </location>
</feature>
<dbReference type="PROSITE" id="PS51892">
    <property type="entry name" value="SUBTILASE"/>
    <property type="match status" value="1"/>
</dbReference>
<dbReference type="Proteomes" id="UP001486565">
    <property type="component" value="Chromosome"/>
</dbReference>
<dbReference type="PROSITE" id="PS00136">
    <property type="entry name" value="SUBTILASE_ASP"/>
    <property type="match status" value="1"/>
</dbReference>
<name>A0ABZ2Y830_9FIRM</name>
<dbReference type="InterPro" id="IPR050131">
    <property type="entry name" value="Peptidase_S8_subtilisin-like"/>
</dbReference>
<evidence type="ECO:0000259" key="7">
    <source>
        <dbReference type="Pfam" id="PF00082"/>
    </source>
</evidence>
<evidence type="ECO:0000256" key="6">
    <source>
        <dbReference type="RuleBase" id="RU003355"/>
    </source>
</evidence>